<feature type="region of interest" description="Disordered" evidence="1">
    <location>
        <begin position="60"/>
        <end position="103"/>
    </location>
</feature>
<dbReference type="Proteomes" id="UP001175353">
    <property type="component" value="Unassembled WGS sequence"/>
</dbReference>
<reference evidence="3" key="2">
    <citation type="submission" date="2023-06" db="EMBL/GenBank/DDBJ databases">
        <title>Black Yeasts Isolated from many extreme environments.</title>
        <authorList>
            <person name="Coleine C."/>
            <person name="Stajich J.E."/>
            <person name="Selbmann L."/>
        </authorList>
    </citation>
    <scope>NUCLEOTIDE SEQUENCE</scope>
    <source>
        <strain evidence="3">CCFEE 5200</strain>
    </source>
</reference>
<dbReference type="AlphaFoldDB" id="A0AAN6KZR7"/>
<evidence type="ECO:0000313" key="2">
    <source>
        <dbReference type="EMBL" id="KAK0321836.1"/>
    </source>
</evidence>
<evidence type="ECO:0000256" key="1">
    <source>
        <dbReference type="SAM" id="MobiDB-lite"/>
    </source>
</evidence>
<name>A0AAN6KZR7_9PEZI</name>
<evidence type="ECO:0000313" key="3">
    <source>
        <dbReference type="EMBL" id="KAK1010579.1"/>
    </source>
</evidence>
<dbReference type="Proteomes" id="UP001168146">
    <property type="component" value="Unassembled WGS sequence"/>
</dbReference>
<comment type="caution">
    <text evidence="3">The sequence shown here is derived from an EMBL/GenBank/DDBJ whole genome shotgun (WGS) entry which is preliminary data.</text>
</comment>
<proteinExistence type="predicted"/>
<protein>
    <submittedName>
        <fullName evidence="3">Uncharacterized protein</fullName>
    </submittedName>
</protein>
<organism evidence="3 4">
    <name type="scientific">Friedmanniomyces endolithicus</name>
    <dbReference type="NCBI Taxonomy" id="329885"/>
    <lineage>
        <taxon>Eukaryota</taxon>
        <taxon>Fungi</taxon>
        <taxon>Dikarya</taxon>
        <taxon>Ascomycota</taxon>
        <taxon>Pezizomycotina</taxon>
        <taxon>Dothideomycetes</taxon>
        <taxon>Dothideomycetidae</taxon>
        <taxon>Mycosphaerellales</taxon>
        <taxon>Teratosphaeriaceae</taxon>
        <taxon>Friedmanniomyces</taxon>
    </lineage>
</organism>
<feature type="compositionally biased region" description="Polar residues" evidence="1">
    <location>
        <begin position="64"/>
        <end position="88"/>
    </location>
</feature>
<reference evidence="2" key="1">
    <citation type="submission" date="2021-12" db="EMBL/GenBank/DDBJ databases">
        <title>Black yeast isolated from Biological Soil Crust.</title>
        <authorList>
            <person name="Kurbessoian T."/>
        </authorList>
    </citation>
    <scope>NUCLEOTIDE SEQUENCE</scope>
    <source>
        <strain evidence="2">CCFEE 5208</strain>
    </source>
</reference>
<dbReference type="EMBL" id="JASUXU010000019">
    <property type="protein sequence ID" value="KAK0321836.1"/>
    <property type="molecule type" value="Genomic_DNA"/>
</dbReference>
<keyword evidence="4" id="KW-1185">Reference proteome</keyword>
<sequence length="397" mass="42813">MSARDNLKAWYIQQQDALDHPALMSLINDSLTPSVGPCTLTLEEMADLVSADLPLFGYSHGSRGPTSTESRDASPTSDDLSTVENGLDSTEHPAPPSSSTLTVPPTALVNQVVITAPQQVVAPSATTSINPSITLHPQQVVVATAAPITVTPTAAVGPANLYQLIVRGPLSQTRFARQHPPPHLLSSPPPPALNLMAIPMNQTNNGEQLIGIVPHEAQPPMGRDVTMSELMLFGPNWLRCPEVAMRAIRNGHETAELVDLFFNAYGAPNVREEKIAAARIRKHLSDGAKLLVSSRNNAHNGGQKRSNMLQMKQDLGPQLDLTANAWELRAAYVPGCTLTTAFAHVKLAAFYATVPTNSFPTGREEGALTKCLRFARGNQHLDLDTSHWDWIMATQGF</sequence>
<gene>
    <name evidence="2" type="ORF">LTR82_007322</name>
    <name evidence="3" type="ORF">LTR91_002414</name>
</gene>
<evidence type="ECO:0000313" key="4">
    <source>
        <dbReference type="Proteomes" id="UP001175353"/>
    </source>
</evidence>
<dbReference type="EMBL" id="JAUJLE010000011">
    <property type="protein sequence ID" value="KAK1010579.1"/>
    <property type="molecule type" value="Genomic_DNA"/>
</dbReference>
<accession>A0AAN6KZR7</accession>